<organism evidence="1 2">
    <name type="scientific">Sporanaerobium hydrogeniformans</name>
    <dbReference type="NCBI Taxonomy" id="3072179"/>
    <lineage>
        <taxon>Bacteria</taxon>
        <taxon>Bacillati</taxon>
        <taxon>Bacillota</taxon>
        <taxon>Clostridia</taxon>
        <taxon>Lachnospirales</taxon>
        <taxon>Lachnospiraceae</taxon>
        <taxon>Sporanaerobium</taxon>
    </lineage>
</organism>
<dbReference type="EMBL" id="PEDL01000032">
    <property type="protein sequence ID" value="PHV69337.1"/>
    <property type="molecule type" value="Genomic_DNA"/>
</dbReference>
<comment type="caution">
    <text evidence="1">The sequence shown here is derived from an EMBL/GenBank/DDBJ whole genome shotgun (WGS) entry which is preliminary data.</text>
</comment>
<protein>
    <submittedName>
        <fullName evidence="1">Uncharacterized protein</fullName>
    </submittedName>
</protein>
<keyword evidence="2" id="KW-1185">Reference proteome</keyword>
<accession>A0AC61D9S5</accession>
<proteinExistence type="predicted"/>
<sequence length="331" mass="37447">MKNKVKALLLISLIGGFTFVGYFSLKKKEIPQKKVIAVSMIGETHDWPVGVAYYAQQEVKEVAQQNNWEYKFIISADTNEQSAQLIELVEEKVDCIVMLPMDGASLKTAAMIIKDAGIPLVIFDREIPDFAPTATVKGDNKGIGIKTADLFNGYFPDGTKVLEFMGDTSTVPQQRTDGYDETINNNFKKEQVGYTGWQREDSKQLLQHWVRDHSEQEIDGVGAIFTHDDEIALGILDALDEYSIKNDGNKKFKNLKVIAGSAGSKEMYHRIQNEKQYILFSLTYSPTMIKKAIRIGEKIIKGEDYEEVTIIETEEVNKYNVLEYLNENSPY</sequence>
<evidence type="ECO:0000313" key="2">
    <source>
        <dbReference type="Proteomes" id="UP000224460"/>
    </source>
</evidence>
<reference evidence="1" key="1">
    <citation type="submission" date="2017-10" db="EMBL/GenBank/DDBJ databases">
        <title>Genome sequence of cellulolytic Lachnospiraceae bacterium XHS1971 isolated from hotspring sediment.</title>
        <authorList>
            <person name="Vasudevan G."/>
            <person name="Joshi A.J."/>
            <person name="Hivarkar S."/>
            <person name="Lanjekar V.B."/>
            <person name="Dhakephalkar P.K."/>
            <person name="Dagar S."/>
        </authorList>
    </citation>
    <scope>NUCLEOTIDE SEQUENCE</scope>
    <source>
        <strain evidence="1">XHS1971</strain>
    </source>
</reference>
<gene>
    <name evidence="1" type="ORF">CS063_16230</name>
</gene>
<evidence type="ECO:0000313" key="1">
    <source>
        <dbReference type="EMBL" id="PHV69337.1"/>
    </source>
</evidence>
<name>A0AC61D9S5_9FIRM</name>
<dbReference type="Proteomes" id="UP000224460">
    <property type="component" value="Unassembled WGS sequence"/>
</dbReference>